<protein>
    <submittedName>
        <fullName evidence="1">Uncharacterized protein</fullName>
    </submittedName>
</protein>
<reference evidence="1" key="1">
    <citation type="submission" date="2020-06" db="EMBL/GenBank/DDBJ databases">
        <title>Unique genomic features of the anaerobic methanotrophic archaea.</title>
        <authorList>
            <person name="Chadwick G.L."/>
            <person name="Skennerton C.T."/>
            <person name="Laso-Perez R."/>
            <person name="Leu A.O."/>
            <person name="Speth D.R."/>
            <person name="Yu H."/>
            <person name="Morgan-Lang C."/>
            <person name="Hatzenpichler R."/>
            <person name="Goudeau D."/>
            <person name="Malmstrom R."/>
            <person name="Brazelton W.J."/>
            <person name="Woyke T."/>
            <person name="Hallam S.J."/>
            <person name="Tyson G.W."/>
            <person name="Wegener G."/>
            <person name="Boetius A."/>
            <person name="Orphan V."/>
        </authorList>
    </citation>
    <scope>NUCLEOTIDE SEQUENCE</scope>
</reference>
<name>A0A7G9YFW4_9EURY</name>
<organism evidence="1">
    <name type="scientific">Candidatus Methanogaster sp. ANME-2c ERB4</name>
    <dbReference type="NCBI Taxonomy" id="2759911"/>
    <lineage>
        <taxon>Archaea</taxon>
        <taxon>Methanobacteriati</taxon>
        <taxon>Methanobacteriota</taxon>
        <taxon>Stenosarchaea group</taxon>
        <taxon>Methanomicrobia</taxon>
        <taxon>Methanosarcinales</taxon>
        <taxon>ANME-2 cluster</taxon>
        <taxon>Candidatus Methanogasteraceae</taxon>
        <taxon>Candidatus Methanogaster</taxon>
    </lineage>
</organism>
<gene>
    <name evidence="1" type="ORF">POAEIMPP_00003</name>
</gene>
<dbReference type="AlphaFoldDB" id="A0A7G9YFW4"/>
<dbReference type="Pfam" id="PF24830">
    <property type="entry name" value="DUF7714"/>
    <property type="match status" value="1"/>
</dbReference>
<dbReference type="InterPro" id="IPR056131">
    <property type="entry name" value="DUF7714"/>
</dbReference>
<proteinExistence type="predicted"/>
<accession>A0A7G9YFW4</accession>
<sequence>MIFPAEYKSVGAIRTDETLSDTHDELLRRKTRQTAESEMYFLSEYLLIFAADGCAVYSVASEGEGLFRTVTSLARIASGVEVVQYGKLVNMHNRTELVKTAHRCCTDTVNTVIFKSVDQHLTFVHRPDPGDLLEIDVLDVIPPVPGWLTYMVGRLNGCLLGELGVVFTENVLDLRQFESEDAVFPCFTSGLSGRYLDSEEITTPATLIGCDISRMILEARFPGLDYKFTNICSRTSDLYQITKPFIARCCQSEHSGLIEIDGIDGVVVHWAASGYEVADALRDLVRKIRS</sequence>
<dbReference type="EMBL" id="MT631232">
    <property type="protein sequence ID" value="QNO46898.1"/>
    <property type="molecule type" value="Genomic_DNA"/>
</dbReference>
<evidence type="ECO:0000313" key="1">
    <source>
        <dbReference type="EMBL" id="QNO46898.1"/>
    </source>
</evidence>